<dbReference type="OrthoDB" id="212300at2"/>
<dbReference type="KEGG" id="agv:OJF2_68800"/>
<proteinExistence type="predicted"/>
<organism evidence="1 2">
    <name type="scientific">Aquisphaera giovannonii</name>
    <dbReference type="NCBI Taxonomy" id="406548"/>
    <lineage>
        <taxon>Bacteria</taxon>
        <taxon>Pseudomonadati</taxon>
        <taxon>Planctomycetota</taxon>
        <taxon>Planctomycetia</taxon>
        <taxon>Isosphaerales</taxon>
        <taxon>Isosphaeraceae</taxon>
        <taxon>Aquisphaera</taxon>
    </lineage>
</organism>
<dbReference type="SUPFAM" id="SSF50494">
    <property type="entry name" value="Trypsin-like serine proteases"/>
    <property type="match status" value="1"/>
</dbReference>
<evidence type="ECO:0008006" key="3">
    <source>
        <dbReference type="Google" id="ProtNLM"/>
    </source>
</evidence>
<dbReference type="InterPro" id="IPR009003">
    <property type="entry name" value="Peptidase_S1_PA"/>
</dbReference>
<keyword evidence="2" id="KW-1185">Reference proteome</keyword>
<accession>A0A5B9WCI0</accession>
<dbReference type="Pfam" id="PF13365">
    <property type="entry name" value="Trypsin_2"/>
    <property type="match status" value="1"/>
</dbReference>
<dbReference type="EMBL" id="CP042997">
    <property type="protein sequence ID" value="QEH38282.1"/>
    <property type="molecule type" value="Genomic_DNA"/>
</dbReference>
<dbReference type="AlphaFoldDB" id="A0A5B9WCI0"/>
<sequence length="297" mass="32602">MAILRAWFAGRHGIVPARMLFVPAFFFVVVADARPARGQSADLDTQLMLATVKVADPEATGTGFLLSRPSPRDAKVAQFLLVTAEHTLARTKGEEVTLFFHRRKADGTYEKAPAKVRVRQEGKVLWKKHPDLDVGVLPVVPPADAAPPAVPVDLLASDADLEKYEIHPGDPVRCVGFPHPNQFEPSEAGFGIVRAGCIAGFPLLPTRSTRTFLVDLNTFEGDSGAPVYLVDLQRPLQARPELARVRLILGLMVGQHFLDEEFKAIYQTSKFRHRMGFGIAVHATAIREAVEMLDAKP</sequence>
<protein>
    <recommendedName>
        <fullName evidence="3">Trypsin</fullName>
    </recommendedName>
</protein>
<evidence type="ECO:0000313" key="1">
    <source>
        <dbReference type="EMBL" id="QEH38282.1"/>
    </source>
</evidence>
<gene>
    <name evidence="1" type="ORF">OJF2_68800</name>
</gene>
<dbReference type="RefSeq" id="WP_148597739.1">
    <property type="nucleotide sequence ID" value="NZ_CP042997.1"/>
</dbReference>
<reference evidence="1 2" key="1">
    <citation type="submission" date="2019-08" db="EMBL/GenBank/DDBJ databases">
        <title>Deep-cultivation of Planctomycetes and their phenomic and genomic characterization uncovers novel biology.</title>
        <authorList>
            <person name="Wiegand S."/>
            <person name="Jogler M."/>
            <person name="Boedeker C."/>
            <person name="Pinto D."/>
            <person name="Vollmers J."/>
            <person name="Rivas-Marin E."/>
            <person name="Kohn T."/>
            <person name="Peeters S.H."/>
            <person name="Heuer A."/>
            <person name="Rast P."/>
            <person name="Oberbeckmann S."/>
            <person name="Bunk B."/>
            <person name="Jeske O."/>
            <person name="Meyerdierks A."/>
            <person name="Storesund J.E."/>
            <person name="Kallscheuer N."/>
            <person name="Luecker S."/>
            <person name="Lage O.M."/>
            <person name="Pohl T."/>
            <person name="Merkel B.J."/>
            <person name="Hornburger P."/>
            <person name="Mueller R.-W."/>
            <person name="Bruemmer F."/>
            <person name="Labrenz M."/>
            <person name="Spormann A.M."/>
            <person name="Op den Camp H."/>
            <person name="Overmann J."/>
            <person name="Amann R."/>
            <person name="Jetten M.S.M."/>
            <person name="Mascher T."/>
            <person name="Medema M.H."/>
            <person name="Devos D.P."/>
            <person name="Kaster A.-K."/>
            <person name="Ovreas L."/>
            <person name="Rohde M."/>
            <person name="Galperin M.Y."/>
            <person name="Jogler C."/>
        </authorList>
    </citation>
    <scope>NUCLEOTIDE SEQUENCE [LARGE SCALE GENOMIC DNA]</scope>
    <source>
        <strain evidence="1 2">OJF2</strain>
    </source>
</reference>
<name>A0A5B9WCI0_9BACT</name>
<evidence type="ECO:0000313" key="2">
    <source>
        <dbReference type="Proteomes" id="UP000324233"/>
    </source>
</evidence>
<dbReference type="Proteomes" id="UP000324233">
    <property type="component" value="Chromosome"/>
</dbReference>